<name>A0ABS6EXF6_9CLOT</name>
<sequence>MKKIIMMILFIIITSFTTVKAESQIDKININEKNTIEHIENKDSNIVDEAKLENLYDYMRNIKLDHELVNDLDIKTYISNYIKSGKGNLDFKGIGKGLISYTLKEVVTSSKFLVMVIVIALITALLKNIQDAFTNDNITNIAYFACYSILIMILSKSFLISINLAKNAINDITNFMAALIPVLMLLLSSVGGIAQVATLDPITLAAVNIVPRFYVDFIIPLILMGFVLQFINNISEEYKISKLSKLVNQIVLWAQGIIMTIFIGIITIRGVASSTLDAVTAKTAKFAVDNFVPIVGKALSDAVSTVAGYSLLLKNAISSLGLIIILIIIITPIIKLFIMAMLYKITAAFIEPISDKRIIDCVSSIGDSITLIMSCVICVSVMFFIMIAILASSGKTIIGA</sequence>
<dbReference type="InterPro" id="IPR014194">
    <property type="entry name" value="Spore_III_AE"/>
</dbReference>
<protein>
    <submittedName>
        <fullName evidence="3">Stage III sporulation protein AE</fullName>
    </submittedName>
</protein>
<feature type="transmembrane region" description="Helical" evidence="1">
    <location>
        <begin position="213"/>
        <end position="231"/>
    </location>
</feature>
<keyword evidence="2" id="KW-0732">Signal</keyword>
<dbReference type="RefSeq" id="WP_216455858.1">
    <property type="nucleotide sequence ID" value="NZ_JAHLQL010000001.1"/>
</dbReference>
<evidence type="ECO:0000256" key="1">
    <source>
        <dbReference type="SAM" id="Phobius"/>
    </source>
</evidence>
<accession>A0ABS6EXF6</accession>
<feature type="transmembrane region" description="Helical" evidence="1">
    <location>
        <begin position="112"/>
        <end position="129"/>
    </location>
</feature>
<feature type="chain" id="PRO_5045167879" evidence="2">
    <location>
        <begin position="22"/>
        <end position="400"/>
    </location>
</feature>
<feature type="transmembrane region" description="Helical" evidence="1">
    <location>
        <begin position="251"/>
        <end position="272"/>
    </location>
</feature>
<gene>
    <name evidence="3" type="primary">spoIIIAE</name>
    <name evidence="3" type="ORF">KQI89_03185</name>
</gene>
<proteinExistence type="predicted"/>
<evidence type="ECO:0000313" key="4">
    <source>
        <dbReference type="Proteomes" id="UP000736583"/>
    </source>
</evidence>
<feature type="transmembrane region" description="Helical" evidence="1">
    <location>
        <begin position="369"/>
        <end position="391"/>
    </location>
</feature>
<keyword evidence="4" id="KW-1185">Reference proteome</keyword>
<keyword evidence="1" id="KW-0472">Membrane</keyword>
<dbReference type="EMBL" id="JAHLQL010000001">
    <property type="protein sequence ID" value="MBU5590756.1"/>
    <property type="molecule type" value="Genomic_DNA"/>
</dbReference>
<feature type="transmembrane region" description="Helical" evidence="1">
    <location>
        <begin position="172"/>
        <end position="193"/>
    </location>
</feature>
<dbReference type="NCBIfam" id="TIGR02829">
    <property type="entry name" value="spore_III_AE"/>
    <property type="match status" value="1"/>
</dbReference>
<evidence type="ECO:0000256" key="2">
    <source>
        <dbReference type="SAM" id="SignalP"/>
    </source>
</evidence>
<keyword evidence="1" id="KW-1133">Transmembrane helix</keyword>
<feature type="transmembrane region" description="Helical" evidence="1">
    <location>
        <begin position="141"/>
        <end position="160"/>
    </location>
</feature>
<dbReference type="Pfam" id="PF09546">
    <property type="entry name" value="Spore_III_AE"/>
    <property type="match status" value="1"/>
</dbReference>
<evidence type="ECO:0000313" key="3">
    <source>
        <dbReference type="EMBL" id="MBU5590756.1"/>
    </source>
</evidence>
<reference evidence="3 4" key="1">
    <citation type="submission" date="2021-06" db="EMBL/GenBank/DDBJ databases">
        <authorList>
            <person name="Sun Q."/>
            <person name="Li D."/>
        </authorList>
    </citation>
    <scope>NUCLEOTIDE SEQUENCE [LARGE SCALE GENOMIC DNA]</scope>
    <source>
        <strain evidence="3 4">MSJ-4</strain>
    </source>
</reference>
<dbReference type="Proteomes" id="UP000736583">
    <property type="component" value="Unassembled WGS sequence"/>
</dbReference>
<feature type="signal peptide" evidence="2">
    <location>
        <begin position="1"/>
        <end position="21"/>
    </location>
</feature>
<organism evidence="3 4">
    <name type="scientific">Clostridium simiarum</name>
    <dbReference type="NCBI Taxonomy" id="2841506"/>
    <lineage>
        <taxon>Bacteria</taxon>
        <taxon>Bacillati</taxon>
        <taxon>Bacillota</taxon>
        <taxon>Clostridia</taxon>
        <taxon>Eubacteriales</taxon>
        <taxon>Clostridiaceae</taxon>
        <taxon>Clostridium</taxon>
    </lineage>
</organism>
<comment type="caution">
    <text evidence="3">The sequence shown here is derived from an EMBL/GenBank/DDBJ whole genome shotgun (WGS) entry which is preliminary data.</text>
</comment>
<keyword evidence="1" id="KW-0812">Transmembrane</keyword>
<feature type="transmembrane region" description="Helical" evidence="1">
    <location>
        <begin position="320"/>
        <end position="343"/>
    </location>
</feature>